<comment type="caution">
    <text evidence="1">Lacks conserved residue(s) required for the propagation of feature annotation.</text>
</comment>
<dbReference type="SMART" id="SM00408">
    <property type="entry name" value="IGc2"/>
    <property type="match status" value="1"/>
</dbReference>
<dbReference type="SUPFAM" id="SSF48726">
    <property type="entry name" value="Immunoglobulin"/>
    <property type="match status" value="1"/>
</dbReference>
<dbReference type="Gene3D" id="2.60.40.10">
    <property type="entry name" value="Immunoglobulins"/>
    <property type="match status" value="1"/>
</dbReference>
<sequence>MVRDICRIAELAPYRTTNSCVDELKNCAMFKSMGVCHASPREGTKYDIAFQCKLTCDRCNETYEPLTTVASTIPTTIGTTQGERGQCFEDDSNLCCTDLACVVRAFGHNNQTSQSTISTTKSATSTLPTNFSAAATTTTLQSSSLSSTTTSNFTSQNTRAVRTDIMYLQCTVVYFLVCVVAFSGAEILIRGTETARVGSQARLQCIARDYDNQPRKISWFHNGRLVLKSSRNTITELFNENKNGYTLSELQIPEVRKGDAGRYVCKTDKKHQASLYLTVN</sequence>
<reference evidence="2" key="1">
    <citation type="journal article" date="2012" name="Nature">
        <title>The oyster genome reveals stress adaptation and complexity of shell formation.</title>
        <authorList>
            <person name="Zhang G."/>
            <person name="Fang X."/>
            <person name="Guo X."/>
            <person name="Li L."/>
            <person name="Luo R."/>
            <person name="Xu F."/>
            <person name="Yang P."/>
            <person name="Zhang L."/>
            <person name="Wang X."/>
            <person name="Qi H."/>
            <person name="Xiong Z."/>
            <person name="Que H."/>
            <person name="Xie Y."/>
            <person name="Holland P.W."/>
            <person name="Paps J."/>
            <person name="Zhu Y."/>
            <person name="Wu F."/>
            <person name="Chen Y."/>
            <person name="Wang J."/>
            <person name="Peng C."/>
            <person name="Meng J."/>
            <person name="Yang L."/>
            <person name="Liu J."/>
            <person name="Wen B."/>
            <person name="Zhang N."/>
            <person name="Huang Z."/>
            <person name="Zhu Q."/>
            <person name="Feng Y."/>
            <person name="Mount A."/>
            <person name="Hedgecock D."/>
            <person name="Xu Z."/>
            <person name="Liu Y."/>
            <person name="Domazet-Loso T."/>
            <person name="Du Y."/>
            <person name="Sun X."/>
            <person name="Zhang S."/>
            <person name="Liu B."/>
            <person name="Cheng P."/>
            <person name="Jiang X."/>
            <person name="Li J."/>
            <person name="Fan D."/>
            <person name="Wang W."/>
            <person name="Fu W."/>
            <person name="Wang T."/>
            <person name="Wang B."/>
            <person name="Zhang J."/>
            <person name="Peng Z."/>
            <person name="Li Y."/>
            <person name="Li N."/>
            <person name="Wang J."/>
            <person name="Chen M."/>
            <person name="He Y."/>
            <person name="Tan F."/>
            <person name="Song X."/>
            <person name="Zheng Q."/>
            <person name="Huang R."/>
            <person name="Yang H."/>
            <person name="Du X."/>
            <person name="Chen L."/>
            <person name="Yang M."/>
            <person name="Gaffney P.M."/>
            <person name="Wang S."/>
            <person name="Luo L."/>
            <person name="She Z."/>
            <person name="Ming Y."/>
            <person name="Huang W."/>
            <person name="Zhang S."/>
            <person name="Huang B."/>
            <person name="Zhang Y."/>
            <person name="Qu T."/>
            <person name="Ni P."/>
            <person name="Miao G."/>
            <person name="Wang J."/>
            <person name="Wang Q."/>
            <person name="Steinberg C.E."/>
            <person name="Wang H."/>
            <person name="Li N."/>
            <person name="Qian L."/>
            <person name="Zhang G."/>
            <person name="Li Y."/>
            <person name="Yang H."/>
            <person name="Liu X."/>
            <person name="Wang J."/>
            <person name="Yin Y."/>
            <person name="Wang J."/>
        </authorList>
    </citation>
    <scope>NUCLEOTIDE SEQUENCE [LARGE SCALE GENOMIC DNA]</scope>
    <source>
        <strain evidence="2">05x7-T-G4-1.051#20</strain>
    </source>
</reference>
<evidence type="ECO:0000256" key="1">
    <source>
        <dbReference type="PROSITE-ProRule" id="PRU01005"/>
    </source>
</evidence>
<dbReference type="PROSITE" id="PS51670">
    <property type="entry name" value="SHKT"/>
    <property type="match status" value="1"/>
</dbReference>
<proteinExistence type="predicted"/>
<organism evidence="2">
    <name type="scientific">Magallana gigas</name>
    <name type="common">Pacific oyster</name>
    <name type="synonym">Crassostrea gigas</name>
    <dbReference type="NCBI Taxonomy" id="29159"/>
    <lineage>
        <taxon>Eukaryota</taxon>
        <taxon>Metazoa</taxon>
        <taxon>Spiralia</taxon>
        <taxon>Lophotrochozoa</taxon>
        <taxon>Mollusca</taxon>
        <taxon>Bivalvia</taxon>
        <taxon>Autobranchia</taxon>
        <taxon>Pteriomorphia</taxon>
        <taxon>Ostreida</taxon>
        <taxon>Ostreoidea</taxon>
        <taxon>Ostreidae</taxon>
        <taxon>Magallana</taxon>
    </lineage>
</organism>
<dbReference type="Pfam" id="PF13927">
    <property type="entry name" value="Ig_3"/>
    <property type="match status" value="1"/>
</dbReference>
<dbReference type="InParanoid" id="K1PYB5"/>
<dbReference type="InterPro" id="IPR003599">
    <property type="entry name" value="Ig_sub"/>
</dbReference>
<dbReference type="AlphaFoldDB" id="K1PYB5"/>
<name>K1PYB5_MAGGI</name>
<dbReference type="PROSITE" id="PS50835">
    <property type="entry name" value="IG_LIKE"/>
    <property type="match status" value="1"/>
</dbReference>
<accession>K1PYB5</accession>
<dbReference type="EMBL" id="JH819082">
    <property type="protein sequence ID" value="EKC21515.1"/>
    <property type="molecule type" value="Genomic_DNA"/>
</dbReference>
<protein>
    <submittedName>
        <fullName evidence="2">Uncharacterized protein</fullName>
    </submittedName>
</protein>
<dbReference type="HOGENOM" id="CLU_994813_0_0_1"/>
<gene>
    <name evidence="2" type="ORF">CGI_10003801</name>
</gene>
<dbReference type="InterPro" id="IPR036179">
    <property type="entry name" value="Ig-like_dom_sf"/>
</dbReference>
<dbReference type="InterPro" id="IPR013783">
    <property type="entry name" value="Ig-like_fold"/>
</dbReference>
<evidence type="ECO:0000313" key="2">
    <source>
        <dbReference type="EMBL" id="EKC21515.1"/>
    </source>
</evidence>
<dbReference type="InterPro" id="IPR003598">
    <property type="entry name" value="Ig_sub2"/>
</dbReference>
<dbReference type="SMART" id="SM00409">
    <property type="entry name" value="IG"/>
    <property type="match status" value="1"/>
</dbReference>
<dbReference type="InterPro" id="IPR007110">
    <property type="entry name" value="Ig-like_dom"/>
</dbReference>
<dbReference type="InterPro" id="IPR003582">
    <property type="entry name" value="ShKT_dom"/>
</dbReference>